<keyword evidence="4" id="KW-1185">Reference proteome</keyword>
<dbReference type="EMBL" id="CP001280">
    <property type="protein sequence ID" value="ACK50785.1"/>
    <property type="molecule type" value="Genomic_DNA"/>
</dbReference>
<evidence type="ECO:0000313" key="3">
    <source>
        <dbReference type="EMBL" id="ACK50785.1"/>
    </source>
</evidence>
<organism evidence="3 4">
    <name type="scientific">Methylocella silvestris (strain DSM 15510 / CIP 108128 / LMG 27833 / NCIMB 13906 / BL2)</name>
    <dbReference type="NCBI Taxonomy" id="395965"/>
    <lineage>
        <taxon>Bacteria</taxon>
        <taxon>Pseudomonadati</taxon>
        <taxon>Pseudomonadota</taxon>
        <taxon>Alphaproteobacteria</taxon>
        <taxon>Hyphomicrobiales</taxon>
        <taxon>Beijerinckiaceae</taxon>
        <taxon>Methylocella</taxon>
    </lineage>
</organism>
<evidence type="ECO:0000256" key="1">
    <source>
        <dbReference type="SAM" id="MobiDB-lite"/>
    </source>
</evidence>
<dbReference type="STRING" id="395965.Msil_1840"/>
<evidence type="ECO:0000313" key="4">
    <source>
        <dbReference type="Proteomes" id="UP000002257"/>
    </source>
</evidence>
<accession>B8EM04</accession>
<evidence type="ECO:0000259" key="2">
    <source>
        <dbReference type="Pfam" id="PF05099"/>
    </source>
</evidence>
<dbReference type="Pfam" id="PF05099">
    <property type="entry name" value="TerB"/>
    <property type="match status" value="1"/>
</dbReference>
<dbReference type="HOGENOM" id="CLU_111095_1_0_5"/>
<dbReference type="Gene3D" id="1.10.3680.10">
    <property type="entry name" value="TerB-like"/>
    <property type="match status" value="1"/>
</dbReference>
<feature type="domain" description="Co-chaperone DjlA N-terminal" evidence="2">
    <location>
        <begin position="28"/>
        <end position="145"/>
    </location>
</feature>
<feature type="compositionally biased region" description="Low complexity" evidence="1">
    <location>
        <begin position="152"/>
        <end position="172"/>
    </location>
</feature>
<dbReference type="CDD" id="cd07313">
    <property type="entry name" value="terB_like_2"/>
    <property type="match status" value="1"/>
</dbReference>
<dbReference type="InterPro" id="IPR007791">
    <property type="entry name" value="DjlA_N"/>
</dbReference>
<dbReference type="RefSeq" id="WP_012590855.1">
    <property type="nucleotide sequence ID" value="NC_011666.1"/>
</dbReference>
<gene>
    <name evidence="3" type="ordered locus">Msil_1840</name>
</gene>
<dbReference type="eggNOG" id="COG4103">
    <property type="taxonomic scope" value="Bacteria"/>
</dbReference>
<dbReference type="InterPro" id="IPR029024">
    <property type="entry name" value="TerB-like"/>
</dbReference>
<reference evidence="3 4" key="1">
    <citation type="journal article" date="2010" name="J. Bacteriol.">
        <title>Complete genome sequence of the aerobic facultative methanotroph Methylocella silvestris BL2.</title>
        <authorList>
            <person name="Chen Y."/>
            <person name="Crombie A."/>
            <person name="Rahman M.T."/>
            <person name="Dedysh S.N."/>
            <person name="Liesack W."/>
            <person name="Stott M.B."/>
            <person name="Alam M."/>
            <person name="Theisen A.R."/>
            <person name="Murrell J.C."/>
            <person name="Dunfield P.F."/>
        </authorList>
    </citation>
    <scope>NUCLEOTIDE SEQUENCE [LARGE SCALE GENOMIC DNA]</scope>
    <source>
        <strain evidence="4">DSM 15510 / CIP 108128 / LMG 27833 / NCIMB 13906 / BL2</strain>
    </source>
</reference>
<dbReference type="OrthoDB" id="5402150at2"/>
<dbReference type="Proteomes" id="UP000002257">
    <property type="component" value="Chromosome"/>
</dbReference>
<protein>
    <recommendedName>
        <fullName evidence="2">Co-chaperone DjlA N-terminal domain-containing protein</fullName>
    </recommendedName>
</protein>
<proteinExistence type="predicted"/>
<dbReference type="SUPFAM" id="SSF158682">
    <property type="entry name" value="TerB-like"/>
    <property type="match status" value="1"/>
</dbReference>
<feature type="region of interest" description="Disordered" evidence="1">
    <location>
        <begin position="149"/>
        <end position="172"/>
    </location>
</feature>
<sequence>MLDALKAFLAELGGGGAAGRAYGDDDYRLAAAALLVHVAAADGETDAAERQRLRDTLAQRFGLDAAATLELIRRAEASDRDAVDFYQFTSVLKRALDDDGRRRIVEMMWEIACADGEIHEFEDNTIWRVAELLGVSSRDRVLLRQQVAAETAAGKSGDSGAAGADPAKSQNS</sequence>
<dbReference type="AlphaFoldDB" id="B8EM04"/>
<name>B8EM04_METSB</name>
<dbReference type="KEGG" id="msl:Msil_1840"/>